<protein>
    <recommendedName>
        <fullName evidence="5 17">Polypeptide N-acetylgalactosaminyltransferase</fullName>
        <ecNumber evidence="17">2.4.1.-</ecNumber>
    </recommendedName>
    <alternativeName>
        <fullName evidence="17">Protein-UDP acetylgalactosaminyltransferase</fullName>
    </alternativeName>
</protein>
<name>A0AAJ7X5L5_PETMA</name>
<evidence type="ECO:0000313" key="26">
    <source>
        <dbReference type="RefSeq" id="XP_032822169.1"/>
    </source>
</evidence>
<dbReference type="FunFam" id="3.90.550.10:FF:000021">
    <property type="entry name" value="Polypeptide N-acetylgalactosaminyltransferase"/>
    <property type="match status" value="1"/>
</dbReference>
<evidence type="ECO:0000256" key="4">
    <source>
        <dbReference type="ARBA" id="ARBA00005680"/>
    </source>
</evidence>
<dbReference type="RefSeq" id="XP_032822124.1">
    <property type="nucleotide sequence ID" value="XM_032966233.1"/>
</dbReference>
<evidence type="ECO:0000313" key="23">
    <source>
        <dbReference type="RefSeq" id="XP_032822141.1"/>
    </source>
</evidence>
<evidence type="ECO:0000256" key="5">
    <source>
        <dbReference type="ARBA" id="ARBA00012644"/>
    </source>
</evidence>
<dbReference type="AlphaFoldDB" id="A0AAJ7X5L5"/>
<evidence type="ECO:0000313" key="22">
    <source>
        <dbReference type="RefSeq" id="XP_032822132.1"/>
    </source>
</evidence>
<dbReference type="GO" id="GO:0000139">
    <property type="term" value="C:Golgi membrane"/>
    <property type="evidence" value="ECO:0007669"/>
    <property type="project" value="UniProtKB-SubCell"/>
</dbReference>
<dbReference type="FunFam" id="2.80.10.50:FF:000024">
    <property type="entry name" value="Polypeptide N-acetylgalactosaminyltransferase"/>
    <property type="match status" value="1"/>
</dbReference>
<dbReference type="PROSITE" id="PS50231">
    <property type="entry name" value="RICIN_B_LECTIN"/>
    <property type="match status" value="1"/>
</dbReference>
<dbReference type="InterPro" id="IPR035992">
    <property type="entry name" value="Ricin_B-like_lectins"/>
</dbReference>
<dbReference type="InterPro" id="IPR029044">
    <property type="entry name" value="Nucleotide-diphossugar_trans"/>
</dbReference>
<dbReference type="SMART" id="SM00458">
    <property type="entry name" value="RICIN"/>
    <property type="match status" value="1"/>
</dbReference>
<dbReference type="GO" id="GO:0004653">
    <property type="term" value="F:polypeptide N-acetylgalactosaminyltransferase activity"/>
    <property type="evidence" value="ECO:0007669"/>
    <property type="project" value="TreeGrafter"/>
</dbReference>
<comment type="similarity">
    <text evidence="4 17">Belongs to the glycosyltransferase 2 family. GalNAc-T subfamily.</text>
</comment>
<evidence type="ECO:0000256" key="13">
    <source>
        <dbReference type="ARBA" id="ARBA00023034"/>
    </source>
</evidence>
<keyword evidence="16 17" id="KW-0464">Manganese</keyword>
<evidence type="ECO:0000256" key="12">
    <source>
        <dbReference type="ARBA" id="ARBA00022989"/>
    </source>
</evidence>
<keyword evidence="13 17" id="KW-0333">Golgi apparatus</keyword>
<organism evidence="20 23">
    <name type="scientific">Petromyzon marinus</name>
    <name type="common">Sea lamprey</name>
    <dbReference type="NCBI Taxonomy" id="7757"/>
    <lineage>
        <taxon>Eukaryota</taxon>
        <taxon>Metazoa</taxon>
        <taxon>Chordata</taxon>
        <taxon>Craniata</taxon>
        <taxon>Vertebrata</taxon>
        <taxon>Cyclostomata</taxon>
        <taxon>Hyperoartia</taxon>
        <taxon>Petromyzontiformes</taxon>
        <taxon>Petromyzontidae</taxon>
        <taxon>Petromyzon</taxon>
    </lineage>
</organism>
<keyword evidence="15 17" id="KW-1015">Disulfide bond</keyword>
<gene>
    <name evidence="21 22 23 24 25 26" type="primary">LOC116948934</name>
</gene>
<dbReference type="InterPro" id="IPR000772">
    <property type="entry name" value="Ricin_B_lectin"/>
</dbReference>
<dbReference type="EC" id="2.4.1.-" evidence="17"/>
<evidence type="ECO:0000256" key="2">
    <source>
        <dbReference type="ARBA" id="ARBA00004323"/>
    </source>
</evidence>
<dbReference type="PANTHER" id="PTHR11675">
    <property type="entry name" value="N-ACETYLGALACTOSAMINYLTRANSFERASE"/>
    <property type="match status" value="1"/>
</dbReference>
<dbReference type="Proteomes" id="UP001318040">
    <property type="component" value="Chromosome 2"/>
</dbReference>
<dbReference type="Pfam" id="PF00652">
    <property type="entry name" value="Ricin_B_lectin"/>
    <property type="match status" value="1"/>
</dbReference>
<evidence type="ECO:0000256" key="6">
    <source>
        <dbReference type="ARBA" id="ARBA00022676"/>
    </source>
</evidence>
<comment type="pathway">
    <text evidence="3 17">Protein modification; protein glycosylation.</text>
</comment>
<keyword evidence="11" id="KW-0735">Signal-anchor</keyword>
<dbReference type="CDD" id="cd02510">
    <property type="entry name" value="pp-GalNAc-T"/>
    <property type="match status" value="1"/>
</dbReference>
<evidence type="ECO:0000313" key="25">
    <source>
        <dbReference type="RefSeq" id="XP_032822158.1"/>
    </source>
</evidence>
<dbReference type="PANTHER" id="PTHR11675:SF33">
    <property type="entry name" value="POLYPEPTIDE N-ACETYLGALACTOSAMINYLTRANSFERASE 3"/>
    <property type="match status" value="1"/>
</dbReference>
<proteinExistence type="inferred from homology"/>
<evidence type="ECO:0000256" key="3">
    <source>
        <dbReference type="ARBA" id="ARBA00004922"/>
    </source>
</evidence>
<evidence type="ECO:0000256" key="15">
    <source>
        <dbReference type="ARBA" id="ARBA00023157"/>
    </source>
</evidence>
<evidence type="ECO:0000256" key="16">
    <source>
        <dbReference type="ARBA" id="ARBA00023211"/>
    </source>
</evidence>
<dbReference type="RefSeq" id="XP_032822132.1">
    <property type="nucleotide sequence ID" value="XM_032966241.1"/>
</dbReference>
<keyword evidence="12" id="KW-1133">Transmembrane helix</keyword>
<accession>A0AAJ7X5L5</accession>
<dbReference type="KEGG" id="pmrn:116948934"/>
<evidence type="ECO:0000256" key="1">
    <source>
        <dbReference type="ARBA" id="ARBA00001936"/>
    </source>
</evidence>
<keyword evidence="10 17" id="KW-0430">Lectin</keyword>
<dbReference type="GO" id="GO:0030246">
    <property type="term" value="F:carbohydrate binding"/>
    <property type="evidence" value="ECO:0007669"/>
    <property type="project" value="UniProtKB-KW"/>
</dbReference>
<feature type="region of interest" description="Disordered" evidence="18">
    <location>
        <begin position="107"/>
        <end position="150"/>
    </location>
</feature>
<keyword evidence="6 17" id="KW-0328">Glycosyltransferase</keyword>
<reference evidence="21 22" key="1">
    <citation type="submission" date="2025-04" db="UniProtKB">
        <authorList>
            <consortium name="RefSeq"/>
        </authorList>
    </citation>
    <scope>IDENTIFICATION</scope>
    <source>
        <tissue evidence="21 22">Sperm</tissue>
    </source>
</reference>
<comment type="cofactor">
    <cofactor evidence="1 17">
        <name>Mn(2+)</name>
        <dbReference type="ChEBI" id="CHEBI:29035"/>
    </cofactor>
</comment>
<evidence type="ECO:0000256" key="11">
    <source>
        <dbReference type="ARBA" id="ARBA00022968"/>
    </source>
</evidence>
<dbReference type="GO" id="GO:0016266">
    <property type="term" value="P:protein O-linked glycosylation via N-acetyl-galactosamine"/>
    <property type="evidence" value="ECO:0007669"/>
    <property type="project" value="UniProtKB-ARBA"/>
</dbReference>
<dbReference type="RefSeq" id="XP_032822169.1">
    <property type="nucleotide sequence ID" value="XM_032966278.1"/>
</dbReference>
<keyword evidence="14" id="KW-0472">Membrane</keyword>
<evidence type="ECO:0000313" key="21">
    <source>
        <dbReference type="RefSeq" id="XP_032822124.1"/>
    </source>
</evidence>
<dbReference type="Pfam" id="PF00535">
    <property type="entry name" value="Glycos_transf_2"/>
    <property type="match status" value="1"/>
</dbReference>
<evidence type="ECO:0000256" key="17">
    <source>
        <dbReference type="RuleBase" id="RU361242"/>
    </source>
</evidence>
<dbReference type="GO" id="GO:0046872">
    <property type="term" value="F:metal ion binding"/>
    <property type="evidence" value="ECO:0007669"/>
    <property type="project" value="UniProtKB-KW"/>
</dbReference>
<keyword evidence="8" id="KW-0812">Transmembrane</keyword>
<evidence type="ECO:0000256" key="8">
    <source>
        <dbReference type="ARBA" id="ARBA00022692"/>
    </source>
</evidence>
<keyword evidence="7 17" id="KW-0808">Transferase</keyword>
<dbReference type="RefSeq" id="XP_032822158.1">
    <property type="nucleotide sequence ID" value="XM_032966267.1"/>
</dbReference>
<feature type="region of interest" description="Disordered" evidence="18">
    <location>
        <begin position="50"/>
        <end position="91"/>
    </location>
</feature>
<feature type="compositionally biased region" description="Basic and acidic residues" evidence="18">
    <location>
        <begin position="123"/>
        <end position="134"/>
    </location>
</feature>
<evidence type="ECO:0000256" key="10">
    <source>
        <dbReference type="ARBA" id="ARBA00022734"/>
    </source>
</evidence>
<dbReference type="InterPro" id="IPR001173">
    <property type="entry name" value="Glyco_trans_2-like"/>
</dbReference>
<sequence>MYRMALTALRLVQARRARPATAWRAAGLLALLLLAALVLRADVSRRSPRLLLPLPVPTPPGGEPELQVQPGDPPGNGDLEGAADDAEENPGAPARVGAVLRLQIRAPAKKQANEARSSQPCSRSDHYGPDELKPHLGRPSQDPLAPGARGAAVRLGALSPDELDEKERGFAKHCFNVFVSDRISLHRDLGPDTRPPECVQQRFPRSPPLPTTSVIVVFHNEAWSTLLRTVYSVLHTAPALLLVELLLVDDASTEEHLGARLEEQVSHLGGLVRVLRQRPRRGLTAARLLGSREARGDVLTFLDAHCECFSGWLEALLARVAEDPRRVVSPEIVTIDLDSFEVSRPAPRGHEPSRGNFDWTLTFGWEALPESERRRRKDATEPIKTPTFAGGLFSISKEYFEYLGTYDNQMEIWGGENIEMSFRVWQCGGQLEIVPCSVVGHVFRTKSPHSFPAGASIITRNLVRAAEVWMDEYRHIFYRRNREAARIASQGEFGDISERLRLRERLQCKNFTWYLNSVYPEAFVPDLNPEAFGALLNRGRGQCLDTGGESSQGKPLILYTCHGMGGNQYFEYTWQRELRHSVQKELCVHATLEAVCLEECRYRGHNSSTPGEQLWQLRQNKLIYNPLTDLCLTARGEHPSLVPCNPHDALQRWVLQ</sequence>
<feature type="domain" description="Ricin B lectin" evidence="19">
    <location>
        <begin position="532"/>
        <end position="656"/>
    </location>
</feature>
<comment type="subcellular location">
    <subcellularLocation>
        <location evidence="2 17">Golgi apparatus membrane</location>
        <topology evidence="2 17">Single-pass type II membrane protein</topology>
    </subcellularLocation>
</comment>
<evidence type="ECO:0000256" key="14">
    <source>
        <dbReference type="ARBA" id="ARBA00023136"/>
    </source>
</evidence>
<evidence type="ECO:0000313" key="20">
    <source>
        <dbReference type="Proteomes" id="UP001318040"/>
    </source>
</evidence>
<dbReference type="RefSeq" id="XP_032822150.1">
    <property type="nucleotide sequence ID" value="XM_032966259.1"/>
</dbReference>
<dbReference type="Gene3D" id="2.80.10.50">
    <property type="match status" value="1"/>
</dbReference>
<dbReference type="SUPFAM" id="SSF50370">
    <property type="entry name" value="Ricin B-like lectins"/>
    <property type="match status" value="1"/>
</dbReference>
<evidence type="ECO:0000256" key="7">
    <source>
        <dbReference type="ARBA" id="ARBA00022679"/>
    </source>
</evidence>
<dbReference type="RefSeq" id="XP_032822141.1">
    <property type="nucleotide sequence ID" value="XM_032966250.1"/>
</dbReference>
<dbReference type="GeneID" id="116948934"/>
<dbReference type="Gene3D" id="3.90.550.10">
    <property type="entry name" value="Spore Coat Polysaccharide Biosynthesis Protein SpsA, Chain A"/>
    <property type="match status" value="1"/>
</dbReference>
<evidence type="ECO:0000313" key="24">
    <source>
        <dbReference type="RefSeq" id="XP_032822150.1"/>
    </source>
</evidence>
<keyword evidence="20" id="KW-1185">Reference proteome</keyword>
<dbReference type="InterPro" id="IPR045885">
    <property type="entry name" value="GalNAc-T"/>
</dbReference>
<evidence type="ECO:0000256" key="18">
    <source>
        <dbReference type="SAM" id="MobiDB-lite"/>
    </source>
</evidence>
<dbReference type="SUPFAM" id="SSF53448">
    <property type="entry name" value="Nucleotide-diphospho-sugar transferases"/>
    <property type="match status" value="1"/>
</dbReference>
<evidence type="ECO:0000256" key="9">
    <source>
        <dbReference type="ARBA" id="ARBA00022723"/>
    </source>
</evidence>
<keyword evidence="9" id="KW-0479">Metal-binding</keyword>
<evidence type="ECO:0000259" key="19">
    <source>
        <dbReference type="SMART" id="SM00458"/>
    </source>
</evidence>